<sequence length="273" mass="30594">MRTLLAKIQKFRLENAKQTAIGPKLLNSHLEKRLLQTHNSYLDRLNSVKTNKIDDEIYSDAQNNSSDLTNSQSSLSQTQSKPKNIDFPKTQDSMPELIARNSPVVLSSKDEELEVDTEAAIVNECLEVIDSVCNSKAPNISSKGVFAPKEATAFTGEELKSHLHHLSDCVNNVRRLFLDPELSVVNSRCYVLPEVTGMESDLIETGLDFSDCANSLVDAILSTPREHMLHGMTEVTWLDYAQQMWNLVRESPILTDLLKIYSNLDLSDSTQLN</sequence>
<keyword evidence="3" id="KW-1185">Reference proteome</keyword>
<evidence type="ECO:0000256" key="1">
    <source>
        <dbReference type="SAM" id="MobiDB-lite"/>
    </source>
</evidence>
<comment type="caution">
    <text evidence="2">The sequence shown here is derived from an EMBL/GenBank/DDBJ whole genome shotgun (WGS) entry which is preliminary data.</text>
</comment>
<evidence type="ECO:0000313" key="2">
    <source>
        <dbReference type="EMBL" id="KAL3320014.1"/>
    </source>
</evidence>
<gene>
    <name evidence="2" type="ORF">Ciccas_001293</name>
</gene>
<dbReference type="Proteomes" id="UP001626550">
    <property type="component" value="Unassembled WGS sequence"/>
</dbReference>
<evidence type="ECO:0000313" key="3">
    <source>
        <dbReference type="Proteomes" id="UP001626550"/>
    </source>
</evidence>
<accession>A0ABD2QKI4</accession>
<proteinExistence type="predicted"/>
<feature type="compositionally biased region" description="Low complexity" evidence="1">
    <location>
        <begin position="62"/>
        <end position="80"/>
    </location>
</feature>
<organism evidence="2 3">
    <name type="scientific">Cichlidogyrus casuarinus</name>
    <dbReference type="NCBI Taxonomy" id="1844966"/>
    <lineage>
        <taxon>Eukaryota</taxon>
        <taxon>Metazoa</taxon>
        <taxon>Spiralia</taxon>
        <taxon>Lophotrochozoa</taxon>
        <taxon>Platyhelminthes</taxon>
        <taxon>Monogenea</taxon>
        <taxon>Monopisthocotylea</taxon>
        <taxon>Dactylogyridea</taxon>
        <taxon>Ancyrocephalidae</taxon>
        <taxon>Cichlidogyrus</taxon>
    </lineage>
</organism>
<dbReference type="EMBL" id="JBJKFK010000082">
    <property type="protein sequence ID" value="KAL3320014.1"/>
    <property type="molecule type" value="Genomic_DNA"/>
</dbReference>
<feature type="region of interest" description="Disordered" evidence="1">
    <location>
        <begin position="61"/>
        <end position="92"/>
    </location>
</feature>
<protein>
    <submittedName>
        <fullName evidence="2">Uncharacterized protein</fullName>
    </submittedName>
</protein>
<name>A0ABD2QKI4_9PLAT</name>
<dbReference type="AlphaFoldDB" id="A0ABD2QKI4"/>
<reference evidence="2 3" key="1">
    <citation type="submission" date="2024-11" db="EMBL/GenBank/DDBJ databases">
        <title>Adaptive evolution of stress response genes in parasites aligns with host niche diversity.</title>
        <authorList>
            <person name="Hahn C."/>
            <person name="Resl P."/>
        </authorList>
    </citation>
    <scope>NUCLEOTIDE SEQUENCE [LARGE SCALE GENOMIC DNA]</scope>
    <source>
        <strain evidence="2">EGGRZ-B1_66</strain>
        <tissue evidence="2">Body</tissue>
    </source>
</reference>